<comment type="caution">
    <text evidence="1">The sequence shown here is derived from an EMBL/GenBank/DDBJ whole genome shotgun (WGS) entry which is preliminary data.</text>
</comment>
<gene>
    <name evidence="1" type="ORF">LZY01_22010</name>
</gene>
<dbReference type="Proteomes" id="UP000321794">
    <property type="component" value="Unassembled WGS sequence"/>
</dbReference>
<dbReference type="RefSeq" id="WP_057731766.1">
    <property type="nucleotide sequence ID" value="NZ_BJZK01000034.1"/>
</dbReference>
<evidence type="ECO:0000313" key="2">
    <source>
        <dbReference type="Proteomes" id="UP000321794"/>
    </source>
</evidence>
<reference evidence="1 2" key="1">
    <citation type="submission" date="2019-07" db="EMBL/GenBank/DDBJ databases">
        <title>Whole genome shotgun sequence of Lactobacillus zymae NBRC 107157.</title>
        <authorList>
            <person name="Hosoyama A."/>
            <person name="Uohara A."/>
            <person name="Ohji S."/>
            <person name="Ichikawa N."/>
        </authorList>
    </citation>
    <scope>NUCLEOTIDE SEQUENCE [LARGE SCALE GENOMIC DNA]</scope>
    <source>
        <strain evidence="1 2">NBRC 107157</strain>
    </source>
</reference>
<evidence type="ECO:0000313" key="1">
    <source>
        <dbReference type="EMBL" id="GEO73033.1"/>
    </source>
</evidence>
<accession>A0ABQ0WZF4</accession>
<dbReference type="EMBL" id="BJZK01000034">
    <property type="protein sequence ID" value="GEO73033.1"/>
    <property type="molecule type" value="Genomic_DNA"/>
</dbReference>
<organism evidence="1 2">
    <name type="scientific">Levilactobacillus zymae</name>
    <dbReference type="NCBI Taxonomy" id="267363"/>
    <lineage>
        <taxon>Bacteria</taxon>
        <taxon>Bacillati</taxon>
        <taxon>Bacillota</taxon>
        <taxon>Bacilli</taxon>
        <taxon>Lactobacillales</taxon>
        <taxon>Lactobacillaceae</taxon>
        <taxon>Levilactobacillus</taxon>
    </lineage>
</organism>
<keyword evidence="2" id="KW-1185">Reference proteome</keyword>
<sequence length="90" mass="10229">MMLNPQAHHECFALPQKNGALLLIPETQRVLYTDLLAYQEIADDLNDTFDDPGIDEATRSQWLTYLDDQATQAGQELDVSALENYLFLLD</sequence>
<name>A0ABQ0WZF4_9LACO</name>
<protein>
    <submittedName>
        <fullName evidence="1">Uncharacterized protein</fullName>
    </submittedName>
</protein>
<proteinExistence type="predicted"/>